<evidence type="ECO:0000313" key="3">
    <source>
        <dbReference type="Proteomes" id="UP000204551"/>
    </source>
</evidence>
<dbReference type="SUPFAM" id="SSF53448">
    <property type="entry name" value="Nucleotide-diphospho-sugar transferases"/>
    <property type="match status" value="1"/>
</dbReference>
<feature type="domain" description="Glycosyltransferase 2-like" evidence="1">
    <location>
        <begin position="4"/>
        <end position="147"/>
    </location>
</feature>
<dbReference type="GO" id="GO:0016758">
    <property type="term" value="F:hexosyltransferase activity"/>
    <property type="evidence" value="ECO:0007669"/>
    <property type="project" value="UniProtKB-ARBA"/>
</dbReference>
<dbReference type="InterPro" id="IPR029044">
    <property type="entry name" value="Nucleotide-diphossugar_trans"/>
</dbReference>
<evidence type="ECO:0000259" key="1">
    <source>
        <dbReference type="Pfam" id="PF00535"/>
    </source>
</evidence>
<dbReference type="Gene3D" id="3.90.550.10">
    <property type="entry name" value="Spore Coat Polysaccharide Biosynthesis Protein SpsA, Chain A"/>
    <property type="match status" value="1"/>
</dbReference>
<dbReference type="CDD" id="cd06433">
    <property type="entry name" value="GT_2_WfgS_like"/>
    <property type="match status" value="1"/>
</dbReference>
<keyword evidence="2" id="KW-0808">Transferase</keyword>
<dbReference type="KEGG" id="aalg:AREALGSMS7_03262"/>
<organism evidence="2 3">
    <name type="scientific">Arenibacter algicola</name>
    <dbReference type="NCBI Taxonomy" id="616991"/>
    <lineage>
        <taxon>Bacteria</taxon>
        <taxon>Pseudomonadati</taxon>
        <taxon>Bacteroidota</taxon>
        <taxon>Flavobacteriia</taxon>
        <taxon>Flavobacteriales</taxon>
        <taxon>Flavobacteriaceae</taxon>
        <taxon>Arenibacter</taxon>
    </lineage>
</organism>
<sequence>MKVSIITGTYNSEKYIGDCLTSIYNQDYPEIEHIIIDGASKDRTLEVIKNTNNRVSKVISEPDKGIYDAMNKGIQLAKGEIIGILNSDDFYNSNEVISRVVRAFEENQADCVYGNLYYVKPNNPSIIVRKWVTGPYNEKYGFRRGWHPAHPSFFVKKDVYKKYGYFQIDHKISADFELMLRFIERFKVKSTYLEYPMVRMRLGGESSNGIKSHFIGNRECFRAFKRNGVPVSWFYPVVRVASKLKQYFNH</sequence>
<keyword evidence="2" id="KW-0328">Glycosyltransferase</keyword>
<protein>
    <submittedName>
        <fullName evidence="2">PGL/p-HBAD biosynthesis glycosyltransferase</fullName>
        <ecNumber evidence="2">2.4.1.-</ecNumber>
    </submittedName>
</protein>
<evidence type="ECO:0000313" key="2">
    <source>
        <dbReference type="EMBL" id="ASO06687.1"/>
    </source>
</evidence>
<name>A0A221UZ95_9FLAO</name>
<dbReference type="Proteomes" id="UP000204551">
    <property type="component" value="Chromosome"/>
</dbReference>
<gene>
    <name evidence="2" type="ORF">AREALGSMS7_03262</name>
</gene>
<accession>A0A221UZ95</accession>
<dbReference type="InterPro" id="IPR001173">
    <property type="entry name" value="Glyco_trans_2-like"/>
</dbReference>
<dbReference type="AlphaFoldDB" id="A0A221UZ95"/>
<dbReference type="Pfam" id="PF00535">
    <property type="entry name" value="Glycos_transf_2"/>
    <property type="match status" value="1"/>
</dbReference>
<dbReference type="PANTHER" id="PTHR22916">
    <property type="entry name" value="GLYCOSYLTRANSFERASE"/>
    <property type="match status" value="1"/>
</dbReference>
<dbReference type="EC" id="2.4.1.-" evidence="2"/>
<dbReference type="EMBL" id="CP022515">
    <property type="protein sequence ID" value="ASO06687.1"/>
    <property type="molecule type" value="Genomic_DNA"/>
</dbReference>
<reference evidence="2 3" key="1">
    <citation type="submission" date="2017-07" db="EMBL/GenBank/DDBJ databases">
        <title>Genome Sequence of Arenibacter algicola Strain SMS7 Isolated from a culture of the Diatom Skeletonema marinoi.</title>
        <authorList>
            <person name="Topel M."/>
            <person name="Pinder M.I.M."/>
            <person name="Johansson O.N."/>
            <person name="Kourtchenko O."/>
            <person name="Godhe A."/>
            <person name="Clarke A.K."/>
        </authorList>
    </citation>
    <scope>NUCLEOTIDE SEQUENCE [LARGE SCALE GENOMIC DNA]</scope>
    <source>
        <strain evidence="2 3">SMS7</strain>
    </source>
</reference>
<dbReference type="RefSeq" id="WP_093979119.1">
    <property type="nucleotide sequence ID" value="NZ_CP022515.1"/>
</dbReference>
<dbReference type="PANTHER" id="PTHR22916:SF3">
    <property type="entry name" value="UDP-GLCNAC:BETAGAL BETA-1,3-N-ACETYLGLUCOSAMINYLTRANSFERASE-LIKE PROTEIN 1"/>
    <property type="match status" value="1"/>
</dbReference>
<proteinExistence type="predicted"/>